<comment type="subcellular location">
    <subcellularLocation>
        <location evidence="1 10">Cell outer membrane</location>
        <topology evidence="1 10">Multi-pass membrane protein</topology>
    </subcellularLocation>
</comment>
<keyword evidence="5 12" id="KW-0732">Signal</keyword>
<dbReference type="Gene3D" id="2.170.130.10">
    <property type="entry name" value="TonB-dependent receptor, plug domain"/>
    <property type="match status" value="1"/>
</dbReference>
<evidence type="ECO:0000259" key="13">
    <source>
        <dbReference type="Pfam" id="PF00593"/>
    </source>
</evidence>
<keyword evidence="6" id="KW-0406">Ion transport</keyword>
<dbReference type="PROSITE" id="PS52016">
    <property type="entry name" value="TONB_DEPENDENT_REC_3"/>
    <property type="match status" value="1"/>
</dbReference>
<comment type="caution">
    <text evidence="15">The sequence shown here is derived from an EMBL/GenBank/DDBJ whole genome shotgun (WGS) entry which is preliminary data.</text>
</comment>
<keyword evidence="2 10" id="KW-0813">Transport</keyword>
<dbReference type="InterPro" id="IPR012910">
    <property type="entry name" value="Plug_dom"/>
</dbReference>
<feature type="domain" description="TonB-dependent receptor plug" evidence="14">
    <location>
        <begin position="53"/>
        <end position="159"/>
    </location>
</feature>
<feature type="chain" id="PRO_5045413567" evidence="12">
    <location>
        <begin position="22"/>
        <end position="645"/>
    </location>
</feature>
<accession>A0ABU9XTF8</accession>
<dbReference type="PANTHER" id="PTHR30069:SF53">
    <property type="entry name" value="COLICIN I RECEPTOR-RELATED"/>
    <property type="match status" value="1"/>
</dbReference>
<evidence type="ECO:0000256" key="9">
    <source>
        <dbReference type="ARBA" id="ARBA00023237"/>
    </source>
</evidence>
<evidence type="ECO:0000256" key="5">
    <source>
        <dbReference type="ARBA" id="ARBA00022729"/>
    </source>
</evidence>
<dbReference type="Gene3D" id="2.40.170.20">
    <property type="entry name" value="TonB-dependent receptor, beta-barrel domain"/>
    <property type="match status" value="1"/>
</dbReference>
<keyword evidence="7 11" id="KW-0798">TonB box</keyword>
<dbReference type="EMBL" id="JBDIMF010000003">
    <property type="protein sequence ID" value="MEN2786593.1"/>
    <property type="molecule type" value="Genomic_DNA"/>
</dbReference>
<reference evidence="15 16" key="1">
    <citation type="submission" date="2024-05" db="EMBL/GenBank/DDBJ databases">
        <authorList>
            <person name="Liu Q."/>
            <person name="Xin Y.-H."/>
        </authorList>
    </citation>
    <scope>NUCLEOTIDE SEQUENCE [LARGE SCALE GENOMIC DNA]</scope>
    <source>
        <strain evidence="15 16">CGMCC 1.15349</strain>
    </source>
</reference>
<protein>
    <submittedName>
        <fullName evidence="15">TonB-dependent receptor</fullName>
    </submittedName>
</protein>
<dbReference type="InterPro" id="IPR037066">
    <property type="entry name" value="Plug_dom_sf"/>
</dbReference>
<evidence type="ECO:0000256" key="11">
    <source>
        <dbReference type="RuleBase" id="RU003357"/>
    </source>
</evidence>
<evidence type="ECO:0000256" key="8">
    <source>
        <dbReference type="ARBA" id="ARBA00023136"/>
    </source>
</evidence>
<dbReference type="InterPro" id="IPR036942">
    <property type="entry name" value="Beta-barrel_TonB_sf"/>
</dbReference>
<dbReference type="Pfam" id="PF07715">
    <property type="entry name" value="Plug"/>
    <property type="match status" value="1"/>
</dbReference>
<dbReference type="InterPro" id="IPR000531">
    <property type="entry name" value="Beta-barrel_TonB"/>
</dbReference>
<dbReference type="SUPFAM" id="SSF56935">
    <property type="entry name" value="Porins"/>
    <property type="match status" value="1"/>
</dbReference>
<keyword evidence="15" id="KW-0675">Receptor</keyword>
<evidence type="ECO:0000256" key="10">
    <source>
        <dbReference type="PROSITE-ProRule" id="PRU01360"/>
    </source>
</evidence>
<dbReference type="Pfam" id="PF00593">
    <property type="entry name" value="TonB_dep_Rec_b-barrel"/>
    <property type="match status" value="1"/>
</dbReference>
<keyword evidence="9 10" id="KW-0998">Cell outer membrane</keyword>
<keyword evidence="16" id="KW-1185">Reference proteome</keyword>
<keyword evidence="3 10" id="KW-1134">Transmembrane beta strand</keyword>
<evidence type="ECO:0000256" key="4">
    <source>
        <dbReference type="ARBA" id="ARBA00022692"/>
    </source>
</evidence>
<gene>
    <name evidence="15" type="ORF">ABC969_09210</name>
</gene>
<evidence type="ECO:0000256" key="2">
    <source>
        <dbReference type="ARBA" id="ARBA00022448"/>
    </source>
</evidence>
<evidence type="ECO:0000313" key="15">
    <source>
        <dbReference type="EMBL" id="MEN2786593.1"/>
    </source>
</evidence>
<keyword evidence="4 10" id="KW-0812">Transmembrane</keyword>
<feature type="domain" description="TonB-dependent receptor-like beta-barrel" evidence="13">
    <location>
        <begin position="216"/>
        <end position="618"/>
    </location>
</feature>
<evidence type="ECO:0000256" key="3">
    <source>
        <dbReference type="ARBA" id="ARBA00022452"/>
    </source>
</evidence>
<name>A0ABU9XTF8_9SPHN</name>
<dbReference type="Proteomes" id="UP001404104">
    <property type="component" value="Unassembled WGS sequence"/>
</dbReference>
<organism evidence="15 16">
    <name type="scientific">Sphingomonas qilianensis</name>
    <dbReference type="NCBI Taxonomy" id="1736690"/>
    <lineage>
        <taxon>Bacteria</taxon>
        <taxon>Pseudomonadati</taxon>
        <taxon>Pseudomonadota</taxon>
        <taxon>Alphaproteobacteria</taxon>
        <taxon>Sphingomonadales</taxon>
        <taxon>Sphingomonadaceae</taxon>
        <taxon>Sphingomonas</taxon>
    </lineage>
</organism>
<evidence type="ECO:0000313" key="16">
    <source>
        <dbReference type="Proteomes" id="UP001404104"/>
    </source>
</evidence>
<sequence length="645" mass="68043">MKNYASLILLPCIAAATPAFAQTAQSTGGLTQAAQAGSDIIVTANRDARPADTVGQSVTVLDTQTITDRQAVVVSDLLRQTPGVTVTRNGGVGTTTSVNIRGADSDQTVALIDGIKLNDPSSPGGGFNFGSLLIGNIARIEVLRGAQSVLWGSQAIGGVVNLITRQPTEQLAVNARAEGGSFGTGQGFANVSGKVGPVSASVGGGYYTTDGISAFALGREKDGFRNYGANGSLGIALTQNISIDLRGFYTNGRTDIDGYPAPTYSFGDTREYGESEQWTGYAGLNAALFDGKFRNRIGFAHTDTDRRNIDPDGTPTETFRGIGRNNRLEYQGVVDLSQAVFATFGAEREVSRFSSSSYGGAATKGRARLFSVYGQLAVTPITGLTATGGVRHDDHNVFGGETTFSGSGVYSPNGGSTAFRASYSEGFKAPTLYQLQSEYGNAGLTPERSHGWDAGVTQKALGGAIEASATWFHRDTRDLITFVSCPATATTGICAGRPDGTYDNVARARAQGLELALLLKPVEPLSFSASYTYVDATDRSRGTANYGRDLARRPGDSVTVNADYRWPFGLKTGATITAVGDSFDNASNARRLDGYVLTDVRAALPIGARVELYGRIENAFDVRYQTIYNYGQPGRAAFGGIRLTY</sequence>
<evidence type="ECO:0000259" key="14">
    <source>
        <dbReference type="Pfam" id="PF07715"/>
    </source>
</evidence>
<comment type="similarity">
    <text evidence="10 11">Belongs to the TonB-dependent receptor family.</text>
</comment>
<evidence type="ECO:0000256" key="12">
    <source>
        <dbReference type="SAM" id="SignalP"/>
    </source>
</evidence>
<feature type="signal peptide" evidence="12">
    <location>
        <begin position="1"/>
        <end position="21"/>
    </location>
</feature>
<evidence type="ECO:0000256" key="1">
    <source>
        <dbReference type="ARBA" id="ARBA00004571"/>
    </source>
</evidence>
<proteinExistence type="inferred from homology"/>
<dbReference type="RefSeq" id="WP_345864397.1">
    <property type="nucleotide sequence ID" value="NZ_JBDIMF010000003.1"/>
</dbReference>
<keyword evidence="8 10" id="KW-0472">Membrane</keyword>
<evidence type="ECO:0000256" key="7">
    <source>
        <dbReference type="ARBA" id="ARBA00023077"/>
    </source>
</evidence>
<dbReference type="InterPro" id="IPR039426">
    <property type="entry name" value="TonB-dep_rcpt-like"/>
</dbReference>
<evidence type="ECO:0000256" key="6">
    <source>
        <dbReference type="ARBA" id="ARBA00023065"/>
    </source>
</evidence>
<dbReference type="PANTHER" id="PTHR30069">
    <property type="entry name" value="TONB-DEPENDENT OUTER MEMBRANE RECEPTOR"/>
    <property type="match status" value="1"/>
</dbReference>
<dbReference type="CDD" id="cd01347">
    <property type="entry name" value="ligand_gated_channel"/>
    <property type="match status" value="1"/>
</dbReference>